<dbReference type="GO" id="GO:0006259">
    <property type="term" value="P:DNA metabolic process"/>
    <property type="evidence" value="ECO:0007669"/>
    <property type="project" value="InterPro"/>
</dbReference>
<dbReference type="EMBL" id="AMCI01003436">
    <property type="protein sequence ID" value="EJX00298.1"/>
    <property type="molecule type" value="Genomic_DNA"/>
</dbReference>
<evidence type="ECO:0000313" key="2">
    <source>
        <dbReference type="EMBL" id="EJX00298.1"/>
    </source>
</evidence>
<accession>J9GET6</accession>
<evidence type="ECO:0000256" key="1">
    <source>
        <dbReference type="SAM" id="MobiDB-lite"/>
    </source>
</evidence>
<protein>
    <submittedName>
        <fullName evidence="2">DNA single-strand annealing protein RecT-like protein</fullName>
    </submittedName>
</protein>
<organism evidence="2">
    <name type="scientific">gut metagenome</name>
    <dbReference type="NCBI Taxonomy" id="749906"/>
    <lineage>
        <taxon>unclassified sequences</taxon>
        <taxon>metagenomes</taxon>
        <taxon>organismal metagenomes</taxon>
    </lineage>
</organism>
<comment type="caution">
    <text evidence="2">The sequence shown here is derived from an EMBL/GenBank/DDBJ whole genome shotgun (WGS) entry which is preliminary data.</text>
</comment>
<name>J9GET6_9ZZZZ</name>
<gene>
    <name evidence="2" type="ORF">EVA_11591</name>
</gene>
<feature type="region of interest" description="Disordered" evidence="1">
    <location>
        <begin position="254"/>
        <end position="310"/>
    </location>
</feature>
<dbReference type="AlphaFoldDB" id="J9GET6"/>
<proteinExistence type="predicted"/>
<sequence>MSNIQLTVDAINKMQPLEIVESPLVRDRFISIWDTLWGENTGEAAYERESNYFNTILRETDNGKLQKATRFSIFTAFIDLAISGLSLEPGARALAYLIGRNVNMGTREKPVWEGRIKLTISGYGELVMRARCGQIRHADNPVLVYANDEFSFSDCNGRKEVTYKCNLPHAGQAIVACYLRITRADGSIDYAVMLEEDWTRLASYSMKQNRGNTPNVLYGMDDQGYMHIDPGFLMAKCIKHAFKTYPKVRIGRGTELQSEQKEEQDIDDFYGVSKEQTNPSNEEHHQEAAPFGNNDTPSGITVDADEDDAF</sequence>
<dbReference type="GO" id="GO:0003677">
    <property type="term" value="F:DNA binding"/>
    <property type="evidence" value="ECO:0007669"/>
    <property type="project" value="InterPro"/>
</dbReference>
<dbReference type="InterPro" id="IPR018330">
    <property type="entry name" value="RecT_fam"/>
</dbReference>
<dbReference type="Pfam" id="PF03837">
    <property type="entry name" value="RecT"/>
    <property type="match status" value="1"/>
</dbReference>
<reference evidence="2" key="1">
    <citation type="journal article" date="2012" name="PLoS ONE">
        <title>Gene sets for utilization of primary and secondary nutrition supplies in the distal gut of endangered iberian lynx.</title>
        <authorList>
            <person name="Alcaide M."/>
            <person name="Messina E."/>
            <person name="Richter M."/>
            <person name="Bargiela R."/>
            <person name="Peplies J."/>
            <person name="Huws S.A."/>
            <person name="Newbold C.J."/>
            <person name="Golyshin P.N."/>
            <person name="Simon M.A."/>
            <person name="Lopez G."/>
            <person name="Yakimov M.M."/>
            <person name="Ferrer M."/>
        </authorList>
    </citation>
    <scope>NUCLEOTIDE SEQUENCE</scope>
</reference>